<dbReference type="InterPro" id="IPR001314">
    <property type="entry name" value="Peptidase_S1A"/>
</dbReference>
<keyword evidence="12" id="KW-1185">Reference proteome</keyword>
<dbReference type="Gene3D" id="2.40.10.10">
    <property type="entry name" value="Trypsin-like serine proteases"/>
    <property type="match status" value="2"/>
</dbReference>
<dbReference type="InterPro" id="IPR018114">
    <property type="entry name" value="TRYPSIN_HIS"/>
</dbReference>
<keyword evidence="9" id="KW-0732">Signal</keyword>
<dbReference type="PANTHER" id="PTHR24276:SF96">
    <property type="entry name" value="PEPTIDASE S1 DOMAIN-CONTAINING PROTEIN"/>
    <property type="match status" value="1"/>
</dbReference>
<keyword evidence="3" id="KW-0964">Secreted</keyword>
<evidence type="ECO:0000256" key="3">
    <source>
        <dbReference type="ARBA" id="ARBA00022525"/>
    </source>
</evidence>
<reference evidence="11 12" key="1">
    <citation type="submission" date="2017-03" db="EMBL/GenBank/DDBJ databases">
        <title>Genome of the blue death feigning beetle - Asbolus verrucosus.</title>
        <authorList>
            <person name="Rider S.D."/>
        </authorList>
    </citation>
    <scope>NUCLEOTIDE SEQUENCE [LARGE SCALE GENOMIC DNA]</scope>
    <source>
        <strain evidence="11">Butters</strain>
        <tissue evidence="11">Head and leg muscle</tissue>
    </source>
</reference>
<comment type="similarity">
    <text evidence="2">Belongs to the peptidase S1 family.</text>
</comment>
<dbReference type="AlphaFoldDB" id="A0A482VCH1"/>
<dbReference type="Proteomes" id="UP000292052">
    <property type="component" value="Unassembled WGS sequence"/>
</dbReference>
<evidence type="ECO:0000256" key="6">
    <source>
        <dbReference type="ARBA" id="ARBA00022825"/>
    </source>
</evidence>
<feature type="domain" description="Peptidase S1" evidence="10">
    <location>
        <begin position="27"/>
        <end position="246"/>
    </location>
</feature>
<accession>A0A482VCH1</accession>
<name>A0A482VCH1_ASBVE</name>
<evidence type="ECO:0000259" key="10">
    <source>
        <dbReference type="PROSITE" id="PS50240"/>
    </source>
</evidence>
<evidence type="ECO:0000256" key="8">
    <source>
        <dbReference type="RuleBase" id="RU363034"/>
    </source>
</evidence>
<evidence type="ECO:0000256" key="4">
    <source>
        <dbReference type="ARBA" id="ARBA00022670"/>
    </source>
</evidence>
<dbReference type="InterPro" id="IPR001254">
    <property type="entry name" value="Trypsin_dom"/>
</dbReference>
<evidence type="ECO:0000256" key="9">
    <source>
        <dbReference type="SAM" id="SignalP"/>
    </source>
</evidence>
<organism evidence="11 12">
    <name type="scientific">Asbolus verrucosus</name>
    <name type="common">Desert ironclad beetle</name>
    <dbReference type="NCBI Taxonomy" id="1661398"/>
    <lineage>
        <taxon>Eukaryota</taxon>
        <taxon>Metazoa</taxon>
        <taxon>Ecdysozoa</taxon>
        <taxon>Arthropoda</taxon>
        <taxon>Hexapoda</taxon>
        <taxon>Insecta</taxon>
        <taxon>Pterygota</taxon>
        <taxon>Neoptera</taxon>
        <taxon>Endopterygota</taxon>
        <taxon>Coleoptera</taxon>
        <taxon>Polyphaga</taxon>
        <taxon>Cucujiformia</taxon>
        <taxon>Tenebrionidae</taxon>
        <taxon>Pimeliinae</taxon>
        <taxon>Asbolus</taxon>
    </lineage>
</organism>
<dbReference type="EMBL" id="QDEB01116935">
    <property type="protein sequence ID" value="RZB40669.1"/>
    <property type="molecule type" value="Genomic_DNA"/>
</dbReference>
<evidence type="ECO:0000256" key="1">
    <source>
        <dbReference type="ARBA" id="ARBA00004613"/>
    </source>
</evidence>
<evidence type="ECO:0000313" key="11">
    <source>
        <dbReference type="EMBL" id="RZB40669.1"/>
    </source>
</evidence>
<proteinExistence type="inferred from homology"/>
<dbReference type="SMART" id="SM00020">
    <property type="entry name" value="Tryp_SPc"/>
    <property type="match status" value="1"/>
</dbReference>
<keyword evidence="5 8" id="KW-0378">Hydrolase</keyword>
<evidence type="ECO:0000256" key="7">
    <source>
        <dbReference type="ARBA" id="ARBA00023157"/>
    </source>
</evidence>
<dbReference type="OrthoDB" id="60866at2759"/>
<dbReference type="PROSITE" id="PS50240">
    <property type="entry name" value="TRYPSIN_DOM"/>
    <property type="match status" value="1"/>
</dbReference>
<keyword evidence="6 8" id="KW-0720">Serine protease</keyword>
<dbReference type="GO" id="GO:0016485">
    <property type="term" value="P:protein processing"/>
    <property type="evidence" value="ECO:0007669"/>
    <property type="project" value="UniProtKB-ARBA"/>
</dbReference>
<dbReference type="PROSITE" id="PS00135">
    <property type="entry name" value="TRYPSIN_SER"/>
    <property type="match status" value="1"/>
</dbReference>
<dbReference type="InterPro" id="IPR033116">
    <property type="entry name" value="TRYPSIN_SER"/>
</dbReference>
<gene>
    <name evidence="11" type="ORF">BDFB_002885</name>
</gene>
<dbReference type="SUPFAM" id="SSF50494">
    <property type="entry name" value="Trypsin-like serine proteases"/>
    <property type="match status" value="1"/>
</dbReference>
<comment type="subcellular location">
    <subcellularLocation>
        <location evidence="1">Secreted</location>
    </subcellularLocation>
</comment>
<keyword evidence="4 8" id="KW-0645">Protease</keyword>
<sequence length="246" mass="26341">MSGIVIILAILASSSGFFARNFANVEVIGGRPAEPGQFPFMAALRDLNKTFSCGASIIAEKWVVTAAHCVEGLSKANFTISVGTNRLSEGGSFLNVANIVSHPDYDPNNPRFNDIALVELSNEIAFDALTKPIELGPASANDPATLAGWGYTNFTSLTEPDQLQFLTTKIVSFDDCQTSWLNTLRGKQICALSRKGEGACFGDSGGPLIANEKLVGIVSFGYPCGEGYPDVYTSTSSYIDWINQYV</sequence>
<feature type="chain" id="PRO_5019770487" evidence="9">
    <location>
        <begin position="20"/>
        <end position="246"/>
    </location>
</feature>
<dbReference type="InterPro" id="IPR043504">
    <property type="entry name" value="Peptidase_S1_PA_chymotrypsin"/>
</dbReference>
<dbReference type="STRING" id="1661398.A0A482VCH1"/>
<dbReference type="Pfam" id="PF00089">
    <property type="entry name" value="Trypsin"/>
    <property type="match status" value="1"/>
</dbReference>
<evidence type="ECO:0000256" key="5">
    <source>
        <dbReference type="ARBA" id="ARBA00022801"/>
    </source>
</evidence>
<evidence type="ECO:0000313" key="12">
    <source>
        <dbReference type="Proteomes" id="UP000292052"/>
    </source>
</evidence>
<evidence type="ECO:0000256" key="2">
    <source>
        <dbReference type="ARBA" id="ARBA00007664"/>
    </source>
</evidence>
<dbReference type="FunFam" id="2.40.10.10:FF:000047">
    <property type="entry name" value="Trypsin eta"/>
    <property type="match status" value="1"/>
</dbReference>
<dbReference type="PANTHER" id="PTHR24276">
    <property type="entry name" value="POLYSERASE-RELATED"/>
    <property type="match status" value="1"/>
</dbReference>
<dbReference type="InterPro" id="IPR050430">
    <property type="entry name" value="Peptidase_S1"/>
</dbReference>
<dbReference type="CDD" id="cd00190">
    <property type="entry name" value="Tryp_SPc"/>
    <property type="match status" value="1"/>
</dbReference>
<dbReference type="InterPro" id="IPR009003">
    <property type="entry name" value="Peptidase_S1_PA"/>
</dbReference>
<protein>
    <submittedName>
        <fullName evidence="11">Trypsin domain containing protein</fullName>
    </submittedName>
</protein>
<feature type="signal peptide" evidence="9">
    <location>
        <begin position="1"/>
        <end position="19"/>
    </location>
</feature>
<comment type="caution">
    <text evidence="11">The sequence shown here is derived from an EMBL/GenBank/DDBJ whole genome shotgun (WGS) entry which is preliminary data.</text>
</comment>
<keyword evidence="7" id="KW-1015">Disulfide bond</keyword>
<dbReference type="PROSITE" id="PS00134">
    <property type="entry name" value="TRYPSIN_HIS"/>
    <property type="match status" value="1"/>
</dbReference>
<dbReference type="GO" id="GO:0004252">
    <property type="term" value="F:serine-type endopeptidase activity"/>
    <property type="evidence" value="ECO:0007669"/>
    <property type="project" value="InterPro"/>
</dbReference>
<dbReference type="GO" id="GO:0005576">
    <property type="term" value="C:extracellular region"/>
    <property type="evidence" value="ECO:0007669"/>
    <property type="project" value="UniProtKB-SubCell"/>
</dbReference>
<dbReference type="PRINTS" id="PR00722">
    <property type="entry name" value="CHYMOTRYPSIN"/>
</dbReference>